<proteinExistence type="inferred from homology"/>
<evidence type="ECO:0000256" key="6">
    <source>
        <dbReference type="ARBA" id="ARBA00023015"/>
    </source>
</evidence>
<feature type="region of interest" description="Disordered" evidence="9">
    <location>
        <begin position="150"/>
        <end position="346"/>
    </location>
</feature>
<keyword evidence="5" id="KW-0678">Repressor</keyword>
<dbReference type="RefSeq" id="XP_029762546.1">
    <property type="nucleotide sequence ID" value="XM_029903588.1"/>
</dbReference>
<dbReference type="STRING" id="1043002.A0A074XRS1"/>
<evidence type="ECO:0000256" key="5">
    <source>
        <dbReference type="ARBA" id="ARBA00022491"/>
    </source>
</evidence>
<gene>
    <name evidence="10" type="ORF">M438DRAFT_333268</name>
</gene>
<accession>A0A074XRS1</accession>
<feature type="compositionally biased region" description="Low complexity" evidence="9">
    <location>
        <begin position="621"/>
        <end position="637"/>
    </location>
</feature>
<sequence>MPKSTDLPTRPSPNPRQHRHQPYPSAQPRSGRQAHPPFSNVHRIYDGSAAPSPSTQNLQLYSPPLPDYLPYLCGSPQQYQPIQQPYPPPLPIINTNLPLQAPATTNFPPPANFTFRCPNPAHPQFTLSSRELSQTIPEFIAELLAKDRANGITPSAGSQRHGTRRTGGPVEQEHLQNKGDGPKVKRPRRWSSPDPHPDQGHDQRKGGVKAGGKKDGKRPRKSVSTGGGKGIPGIIVWKPIPRSPPVKPKKEPIVTKDGGGDKEPRGTPEPAEIEGDGINEPIDSPFKDIKERSNETLVPESPTSSQTKDGWPPKQIYWNPYPTSTTARNPDMIENKNPKPPRPWLPPIKEVAEIVADVELTPERWGERLKPVAELNARTPRPLPFHEKPAAIPTWHARCPDGYEPTSFAGFPLRRPYPLWLPAAHDPNQELNRSDLSIPVPGVGKHFEMHPSGPSASALNPATRMPPPPSVNQVDKERSHPQGQQSQASQDEGVAAPTGIATGDTSQSTSPGVPQDHDENDASQSSSRLRTPEDRSQSQTDSMSSPTRHKRTANGLLKVVDTPGEQRPRAESVSSSGSKAGEVAAQLKTRLAYAMVKVQHGWEHRNINEVEKLAAALHPSMAASPPASSAPIDIRSPPSKRRSGSGVVSWSLPDSGTGLHASSQSSNTFRRPSASSPVHIPSTPKSRPAPVRSTMPTQQAEQDAMDALMLMGGSPGNGGKFPPSQSSSQNALHPQTQNWHSQGSAKSLSRRRSDSPTAIDRSPKRPAILSRNNSSTSEVSVANSEVREARERVLEEVEEAA</sequence>
<feature type="compositionally biased region" description="Basic and acidic residues" evidence="9">
    <location>
        <begin position="195"/>
        <end position="205"/>
    </location>
</feature>
<keyword evidence="11" id="KW-1185">Reference proteome</keyword>
<name>A0A074XRS1_AURPU</name>
<evidence type="ECO:0000256" key="3">
    <source>
        <dbReference type="ARBA" id="ARBA00006922"/>
    </source>
</evidence>
<feature type="compositionally biased region" description="Basic and acidic residues" evidence="9">
    <location>
        <begin position="285"/>
        <end position="294"/>
    </location>
</feature>
<feature type="compositionally biased region" description="Polar residues" evidence="9">
    <location>
        <begin position="481"/>
        <end position="490"/>
    </location>
</feature>
<dbReference type="EMBL" id="KL584978">
    <property type="protein sequence ID" value="KEQ86359.1"/>
    <property type="molecule type" value="Genomic_DNA"/>
</dbReference>
<keyword evidence="6" id="KW-0805">Transcription regulation</keyword>
<feature type="region of interest" description="Disordered" evidence="9">
    <location>
        <begin position="621"/>
        <end position="801"/>
    </location>
</feature>
<dbReference type="GO" id="GO:0000082">
    <property type="term" value="P:G1/S transition of mitotic cell cycle"/>
    <property type="evidence" value="ECO:0007669"/>
    <property type="project" value="InterPro"/>
</dbReference>
<dbReference type="GO" id="GO:0005737">
    <property type="term" value="C:cytoplasm"/>
    <property type="evidence" value="ECO:0007669"/>
    <property type="project" value="UniProtKB-SubCell"/>
</dbReference>
<evidence type="ECO:0000256" key="9">
    <source>
        <dbReference type="SAM" id="MobiDB-lite"/>
    </source>
</evidence>
<feature type="compositionally biased region" description="Polar residues" evidence="9">
    <location>
        <begin position="723"/>
        <end position="747"/>
    </location>
</feature>
<evidence type="ECO:0000256" key="1">
    <source>
        <dbReference type="ARBA" id="ARBA00004123"/>
    </source>
</evidence>
<evidence type="ECO:0000313" key="11">
    <source>
        <dbReference type="Proteomes" id="UP000030706"/>
    </source>
</evidence>
<dbReference type="Proteomes" id="UP000030706">
    <property type="component" value="Unassembled WGS sequence"/>
</dbReference>
<feature type="compositionally biased region" description="Basic and acidic residues" evidence="9">
    <location>
        <begin position="171"/>
        <end position="183"/>
    </location>
</feature>
<dbReference type="InterPro" id="IPR039198">
    <property type="entry name" value="Srl3/Whi5"/>
</dbReference>
<dbReference type="AlphaFoldDB" id="A0A074XRS1"/>
<feature type="compositionally biased region" description="Polar residues" evidence="9">
    <location>
        <begin position="770"/>
        <end position="783"/>
    </location>
</feature>
<dbReference type="Pfam" id="PF08528">
    <property type="entry name" value="Whi5"/>
    <property type="match status" value="1"/>
</dbReference>
<feature type="compositionally biased region" description="Basic and acidic residues" evidence="9">
    <location>
        <begin position="785"/>
        <end position="795"/>
    </location>
</feature>
<keyword evidence="7" id="KW-0804">Transcription</keyword>
<evidence type="ECO:0000256" key="8">
    <source>
        <dbReference type="ARBA" id="ARBA00023242"/>
    </source>
</evidence>
<feature type="compositionally biased region" description="Polar residues" evidence="9">
    <location>
        <begin position="660"/>
        <end position="676"/>
    </location>
</feature>
<evidence type="ECO:0000313" key="10">
    <source>
        <dbReference type="EMBL" id="KEQ86359.1"/>
    </source>
</evidence>
<feature type="compositionally biased region" description="Polar residues" evidence="9">
    <location>
        <begin position="537"/>
        <end position="546"/>
    </location>
</feature>
<feature type="region of interest" description="Disordered" evidence="9">
    <location>
        <begin position="431"/>
        <end position="581"/>
    </location>
</feature>
<organism evidence="10 11">
    <name type="scientific">Aureobasidium pullulans EXF-150</name>
    <dbReference type="NCBI Taxonomy" id="1043002"/>
    <lineage>
        <taxon>Eukaryota</taxon>
        <taxon>Fungi</taxon>
        <taxon>Dikarya</taxon>
        <taxon>Ascomycota</taxon>
        <taxon>Pezizomycotina</taxon>
        <taxon>Dothideomycetes</taxon>
        <taxon>Dothideomycetidae</taxon>
        <taxon>Dothideales</taxon>
        <taxon>Saccotheciaceae</taxon>
        <taxon>Aureobasidium</taxon>
    </lineage>
</organism>
<comment type="subcellular location">
    <subcellularLocation>
        <location evidence="2">Cytoplasm</location>
    </subcellularLocation>
    <subcellularLocation>
        <location evidence="1">Nucleus</location>
    </subcellularLocation>
</comment>
<dbReference type="PANTHER" id="PTHR28246">
    <property type="entry name" value="G1-SPECIFIC TRANSCRIPTIONAL REPRESSOR WHI5-RELATED"/>
    <property type="match status" value="1"/>
</dbReference>
<dbReference type="OrthoDB" id="2359117at2759"/>
<feature type="compositionally biased region" description="Polar residues" evidence="9">
    <location>
        <begin position="503"/>
        <end position="512"/>
    </location>
</feature>
<dbReference type="HOGENOM" id="CLU_351234_0_0_1"/>
<comment type="similarity">
    <text evidence="3">Belongs to the WHI5/NRM1 family.</text>
</comment>
<evidence type="ECO:0000256" key="7">
    <source>
        <dbReference type="ARBA" id="ARBA00023163"/>
    </source>
</evidence>
<evidence type="ECO:0000256" key="4">
    <source>
        <dbReference type="ARBA" id="ARBA00022490"/>
    </source>
</evidence>
<dbReference type="GO" id="GO:0033309">
    <property type="term" value="C:SBF transcription complex"/>
    <property type="evidence" value="ECO:0007669"/>
    <property type="project" value="TreeGrafter"/>
</dbReference>
<protein>
    <submittedName>
        <fullName evidence="10">Uncharacterized protein</fullName>
    </submittedName>
</protein>
<keyword evidence="8" id="KW-0539">Nucleus</keyword>
<dbReference type="GeneID" id="40745894"/>
<dbReference type="InterPro" id="IPR013734">
    <property type="entry name" value="TF_Nrm1/Whi5"/>
</dbReference>
<dbReference type="PANTHER" id="PTHR28246:SF1">
    <property type="entry name" value="G1-SPECIFIC TRANSCRIPTIONAL REPRESSOR WHI5-RELATED"/>
    <property type="match status" value="1"/>
</dbReference>
<keyword evidence="4" id="KW-0963">Cytoplasm</keyword>
<reference evidence="10 11" key="1">
    <citation type="journal article" date="2014" name="BMC Genomics">
        <title>Genome sequencing of four Aureobasidium pullulans varieties: biotechnological potential, stress tolerance, and description of new species.</title>
        <authorList>
            <person name="Gostin Ar C."/>
            <person name="Ohm R.A."/>
            <person name="Kogej T."/>
            <person name="Sonjak S."/>
            <person name="Turk M."/>
            <person name="Zajc J."/>
            <person name="Zalar P."/>
            <person name="Grube M."/>
            <person name="Sun H."/>
            <person name="Han J."/>
            <person name="Sharma A."/>
            <person name="Chiniquy J."/>
            <person name="Ngan C.Y."/>
            <person name="Lipzen A."/>
            <person name="Barry K."/>
            <person name="Grigoriev I.V."/>
            <person name="Gunde-Cimerman N."/>
        </authorList>
    </citation>
    <scope>NUCLEOTIDE SEQUENCE [LARGE SCALE GENOMIC DNA]</scope>
    <source>
        <strain evidence="10 11">EXF-150</strain>
    </source>
</reference>
<evidence type="ECO:0000256" key="2">
    <source>
        <dbReference type="ARBA" id="ARBA00004496"/>
    </source>
</evidence>
<feature type="region of interest" description="Disordered" evidence="9">
    <location>
        <begin position="1"/>
        <end position="61"/>
    </location>
</feature>
<dbReference type="GO" id="GO:0003712">
    <property type="term" value="F:transcription coregulator activity"/>
    <property type="evidence" value="ECO:0007669"/>
    <property type="project" value="TreeGrafter"/>
</dbReference>
<feature type="compositionally biased region" description="Basic and acidic residues" evidence="9">
    <location>
        <begin position="248"/>
        <end position="266"/>
    </location>
</feature>